<dbReference type="EMBL" id="JAWWNJ010000021">
    <property type="protein sequence ID" value="KAK7034390.1"/>
    <property type="molecule type" value="Genomic_DNA"/>
</dbReference>
<sequence length="159" mass="17673">MSKSTKRTRVEDSSDSEPENETVNFDDMSVNQLKEALRNSQLRTNQAEKKMRKVMGNITNTSEEENNKSRRNDDSDSDNNHDKGSEGGGSEGSDDSDGDSDEDRTDIIADVKTLASFSLGCLLVHLFAHDLEISRVDFRRLSSPHPDRTTAALTLINIP</sequence>
<evidence type="ECO:0000313" key="2">
    <source>
        <dbReference type="EMBL" id="KAK7034390.1"/>
    </source>
</evidence>
<reference evidence="2 3" key="1">
    <citation type="journal article" date="2024" name="J Genomics">
        <title>Draft genome sequencing and assembly of Favolaschia claudopus CIRM-BRFM 2984 isolated from oak limbs.</title>
        <authorList>
            <person name="Navarro D."/>
            <person name="Drula E."/>
            <person name="Chaduli D."/>
            <person name="Cazenave R."/>
            <person name="Ahrendt S."/>
            <person name="Wang J."/>
            <person name="Lipzen A."/>
            <person name="Daum C."/>
            <person name="Barry K."/>
            <person name="Grigoriev I.V."/>
            <person name="Favel A."/>
            <person name="Rosso M.N."/>
            <person name="Martin F."/>
        </authorList>
    </citation>
    <scope>NUCLEOTIDE SEQUENCE [LARGE SCALE GENOMIC DNA]</scope>
    <source>
        <strain evidence="2 3">CIRM-BRFM 2984</strain>
    </source>
</reference>
<keyword evidence="3" id="KW-1185">Reference proteome</keyword>
<protein>
    <submittedName>
        <fullName evidence="2">Uncharacterized protein</fullName>
    </submittedName>
</protein>
<organism evidence="2 3">
    <name type="scientific">Favolaschia claudopus</name>
    <dbReference type="NCBI Taxonomy" id="2862362"/>
    <lineage>
        <taxon>Eukaryota</taxon>
        <taxon>Fungi</taxon>
        <taxon>Dikarya</taxon>
        <taxon>Basidiomycota</taxon>
        <taxon>Agaricomycotina</taxon>
        <taxon>Agaricomycetes</taxon>
        <taxon>Agaricomycetidae</taxon>
        <taxon>Agaricales</taxon>
        <taxon>Marasmiineae</taxon>
        <taxon>Mycenaceae</taxon>
        <taxon>Favolaschia</taxon>
    </lineage>
</organism>
<feature type="region of interest" description="Disordered" evidence="1">
    <location>
        <begin position="1"/>
        <end position="104"/>
    </location>
</feature>
<evidence type="ECO:0000313" key="3">
    <source>
        <dbReference type="Proteomes" id="UP001362999"/>
    </source>
</evidence>
<accession>A0AAW0C6Z6</accession>
<proteinExistence type="predicted"/>
<name>A0AAW0C6Z6_9AGAR</name>
<feature type="compositionally biased region" description="Basic and acidic residues" evidence="1">
    <location>
        <begin position="65"/>
        <end position="85"/>
    </location>
</feature>
<evidence type="ECO:0000256" key="1">
    <source>
        <dbReference type="SAM" id="MobiDB-lite"/>
    </source>
</evidence>
<dbReference type="AlphaFoldDB" id="A0AAW0C6Z6"/>
<gene>
    <name evidence="2" type="ORF">R3P38DRAFT_3185239</name>
</gene>
<dbReference type="Proteomes" id="UP001362999">
    <property type="component" value="Unassembled WGS sequence"/>
</dbReference>
<comment type="caution">
    <text evidence="2">The sequence shown here is derived from an EMBL/GenBank/DDBJ whole genome shotgun (WGS) entry which is preliminary data.</text>
</comment>
<feature type="compositionally biased region" description="Acidic residues" evidence="1">
    <location>
        <begin position="92"/>
        <end position="104"/>
    </location>
</feature>